<evidence type="ECO:0000313" key="3">
    <source>
        <dbReference type="Proteomes" id="UP001210502"/>
    </source>
</evidence>
<dbReference type="EMBL" id="JAQIEY010000024">
    <property type="protein sequence ID" value="MDA3768301.1"/>
    <property type="molecule type" value="Genomic_DNA"/>
</dbReference>
<evidence type="ECO:0000256" key="1">
    <source>
        <dbReference type="SAM" id="Phobius"/>
    </source>
</evidence>
<reference evidence="2" key="1">
    <citation type="submission" date="2023-01" db="EMBL/GenBank/DDBJ databases">
        <title>Sequencing of the bacterial strains from artisanal fermented milk Matsoni.</title>
        <authorList>
            <person name="Rozman V."/>
            <person name="Accetto T."/>
            <person name="Bogovic Matijasic B."/>
        </authorList>
    </citation>
    <scope>NUCLEOTIDE SEQUENCE</scope>
    <source>
        <strain evidence="2">Lbl333</strain>
    </source>
</reference>
<keyword evidence="1" id="KW-0812">Transmembrane</keyword>
<protein>
    <submittedName>
        <fullName evidence="2">Uncharacterized protein</fullName>
    </submittedName>
</protein>
<dbReference type="AlphaFoldDB" id="A0AAW5YWK4"/>
<organism evidence="2 3">
    <name type="scientific">Lactobacillus delbrueckii</name>
    <dbReference type="NCBI Taxonomy" id="1584"/>
    <lineage>
        <taxon>Bacteria</taxon>
        <taxon>Bacillati</taxon>
        <taxon>Bacillota</taxon>
        <taxon>Bacilli</taxon>
        <taxon>Lactobacillales</taxon>
        <taxon>Lactobacillaceae</taxon>
        <taxon>Lactobacillus</taxon>
    </lineage>
</organism>
<dbReference type="RefSeq" id="WP_271024736.1">
    <property type="nucleotide sequence ID" value="NZ_JAQIEY010000024.1"/>
</dbReference>
<dbReference type="Proteomes" id="UP001210502">
    <property type="component" value="Unassembled WGS sequence"/>
</dbReference>
<feature type="transmembrane region" description="Helical" evidence="1">
    <location>
        <begin position="142"/>
        <end position="175"/>
    </location>
</feature>
<keyword evidence="1" id="KW-0472">Membrane</keyword>
<keyword evidence="1" id="KW-1133">Transmembrane helix</keyword>
<name>A0AAW5YWK4_9LACO</name>
<evidence type="ECO:0000313" key="2">
    <source>
        <dbReference type="EMBL" id="MDA3768301.1"/>
    </source>
</evidence>
<comment type="caution">
    <text evidence="2">The sequence shown here is derived from an EMBL/GenBank/DDBJ whole genome shotgun (WGS) entry which is preliminary data.</text>
</comment>
<sequence length="188" mass="19660">MDIPSLKISVELVNSLSVADESPAITISNGKLDSISFANWLQTSGHIKGNGVDAVVNEANKVISSASITNGNVAIEASINNSGESKLKFIYHILEAKDKQLDNELSVVITFTSRPTDLFNGTKIPNVDVPKLVTQSQTNTNAWAILTGILVVTAVSAFVGLSISTGGTAAGLLYLAQKLFSSGALAVE</sequence>
<accession>A0AAW5YWK4</accession>
<proteinExistence type="predicted"/>
<gene>
    <name evidence="2" type="ORF">PF586_07515</name>
</gene>